<dbReference type="AlphaFoldDB" id="A0A8B8A1V0"/>
<keyword evidence="2" id="KW-0964">Secreted</keyword>
<dbReference type="Proteomes" id="UP000694845">
    <property type="component" value="Unplaced"/>
</dbReference>
<dbReference type="OrthoDB" id="6139560at2759"/>
<dbReference type="Pfam" id="PF00386">
    <property type="entry name" value="C1q"/>
    <property type="match status" value="1"/>
</dbReference>
<evidence type="ECO:0000313" key="7">
    <source>
        <dbReference type="Proteomes" id="UP000694845"/>
    </source>
</evidence>
<dbReference type="KEGG" id="aplc:110990325"/>
<dbReference type="PANTHER" id="PTHR15427:SF33">
    <property type="entry name" value="COLLAGEN IV NC1 DOMAIN-CONTAINING PROTEIN"/>
    <property type="match status" value="1"/>
</dbReference>
<dbReference type="Pfam" id="PF01391">
    <property type="entry name" value="Collagen"/>
    <property type="match status" value="1"/>
</dbReference>
<evidence type="ECO:0000259" key="6">
    <source>
        <dbReference type="PROSITE" id="PS50871"/>
    </source>
</evidence>
<dbReference type="GO" id="GO:0005581">
    <property type="term" value="C:collagen trimer"/>
    <property type="evidence" value="ECO:0007669"/>
    <property type="project" value="UniProtKB-KW"/>
</dbReference>
<dbReference type="PANTHER" id="PTHR15427">
    <property type="entry name" value="EMILIN ELASTIN MICROFIBRIL INTERFACE-LOCATED PROTEIN ELASTIN MICROFIBRIL INTERFACER"/>
    <property type="match status" value="1"/>
</dbReference>
<dbReference type="GeneID" id="110990325"/>
<dbReference type="RefSeq" id="XP_022110945.1">
    <property type="nucleotide sequence ID" value="XM_022255253.1"/>
</dbReference>
<dbReference type="InterPro" id="IPR008983">
    <property type="entry name" value="Tumour_necrosis_fac-like_dom"/>
</dbReference>
<dbReference type="PROSITE" id="PS50871">
    <property type="entry name" value="C1Q"/>
    <property type="match status" value="1"/>
</dbReference>
<evidence type="ECO:0000256" key="4">
    <source>
        <dbReference type="SAM" id="MobiDB-lite"/>
    </source>
</evidence>
<feature type="region of interest" description="Disordered" evidence="4">
    <location>
        <begin position="52"/>
        <end position="89"/>
    </location>
</feature>
<keyword evidence="3 5" id="KW-0732">Signal</keyword>
<comment type="subcellular location">
    <subcellularLocation>
        <location evidence="1">Secreted</location>
    </subcellularLocation>
</comment>
<gene>
    <name evidence="8" type="primary">LOC110990325</name>
</gene>
<sequence length="245" mass="25203">MRFCFATSLSLAILLVKSIKLRATITGPAPASGEGPGSQVYPVCFKGPTGTPGIPGLPENQGQCGPAGAKGNAGVKGEKGEIGPIGADGIPGPKIDDGLGLPGKVGPRGPPGLVGAIGEAGIKGQKGEPGETPDNLTKRVAFTVTRVTVLDTSAIGYTRLPFEKADTLLPVTNFDLATGTFTCIVPGAHLFLFSVIKHSSVSGLWVHLRKNDGWVVSVSSSGSRNYEQVSGRAVLALQRGDTVYW</sequence>
<dbReference type="PRINTS" id="PR00007">
    <property type="entry name" value="COMPLEMNTC1Q"/>
</dbReference>
<dbReference type="InterPro" id="IPR050392">
    <property type="entry name" value="Collagen/C1q_domain"/>
</dbReference>
<evidence type="ECO:0000256" key="3">
    <source>
        <dbReference type="ARBA" id="ARBA00022729"/>
    </source>
</evidence>
<evidence type="ECO:0000313" key="8">
    <source>
        <dbReference type="RefSeq" id="XP_022110945.1"/>
    </source>
</evidence>
<keyword evidence="7" id="KW-1185">Reference proteome</keyword>
<reference evidence="8" key="1">
    <citation type="submission" date="2025-08" db="UniProtKB">
        <authorList>
            <consortium name="RefSeq"/>
        </authorList>
    </citation>
    <scope>IDENTIFICATION</scope>
</reference>
<proteinExistence type="predicted"/>
<name>A0A8B8A1V0_ACAPL</name>
<evidence type="ECO:0000256" key="2">
    <source>
        <dbReference type="ARBA" id="ARBA00022525"/>
    </source>
</evidence>
<dbReference type="InterPro" id="IPR001073">
    <property type="entry name" value="C1q_dom"/>
</dbReference>
<dbReference type="OMA" id="LIEMSHH"/>
<evidence type="ECO:0000256" key="1">
    <source>
        <dbReference type="ARBA" id="ARBA00004613"/>
    </source>
</evidence>
<protein>
    <submittedName>
        <fullName evidence="8">Collagen alpha-1(X) chain-like</fullName>
    </submittedName>
</protein>
<evidence type="ECO:0000256" key="5">
    <source>
        <dbReference type="SAM" id="SignalP"/>
    </source>
</evidence>
<feature type="signal peptide" evidence="5">
    <location>
        <begin position="1"/>
        <end position="18"/>
    </location>
</feature>
<dbReference type="Gene3D" id="2.60.120.40">
    <property type="match status" value="1"/>
</dbReference>
<dbReference type="SUPFAM" id="SSF49842">
    <property type="entry name" value="TNF-like"/>
    <property type="match status" value="1"/>
</dbReference>
<dbReference type="SMART" id="SM00110">
    <property type="entry name" value="C1Q"/>
    <property type="match status" value="1"/>
</dbReference>
<feature type="chain" id="PRO_5034072115" evidence="5">
    <location>
        <begin position="19"/>
        <end position="245"/>
    </location>
</feature>
<accession>A0A8B8A1V0</accession>
<dbReference type="InterPro" id="IPR008160">
    <property type="entry name" value="Collagen"/>
</dbReference>
<feature type="domain" description="C1q" evidence="6">
    <location>
        <begin position="135"/>
        <end position="245"/>
    </location>
</feature>
<organism evidence="7 8">
    <name type="scientific">Acanthaster planci</name>
    <name type="common">Crown-of-thorns starfish</name>
    <dbReference type="NCBI Taxonomy" id="133434"/>
    <lineage>
        <taxon>Eukaryota</taxon>
        <taxon>Metazoa</taxon>
        <taxon>Echinodermata</taxon>
        <taxon>Eleutherozoa</taxon>
        <taxon>Asterozoa</taxon>
        <taxon>Asteroidea</taxon>
        <taxon>Valvatacea</taxon>
        <taxon>Valvatida</taxon>
        <taxon>Acanthasteridae</taxon>
        <taxon>Acanthaster</taxon>
    </lineage>
</organism>